<sequence>MDQLEAVNRLHVALDELARQAAQADSDRARKGRLAKNPNKALFPEGLFRQKGRAFGPYIDELKDSLDDLAALAPQLSAQAISHRLEAFENKFLALKRAINQQRLADDTGPAVQPALRAVVGRYRPLYDKLKEYKEYERRLDQKIRELKNDSFMTMQHQAEILRQYQRLGRCRQAITELEERLEALEAAWRH</sequence>
<evidence type="ECO:0000313" key="2">
    <source>
        <dbReference type="EMBL" id="ROQ30162.1"/>
    </source>
</evidence>
<dbReference type="Gene3D" id="1.20.1270.340">
    <property type="match status" value="1"/>
</dbReference>
<dbReference type="InterPro" id="IPR010890">
    <property type="entry name" value="PriC"/>
</dbReference>
<dbReference type="Proteomes" id="UP000268033">
    <property type="component" value="Unassembled WGS sequence"/>
</dbReference>
<comment type="caution">
    <text evidence="2">The sequence shown here is derived from an EMBL/GenBank/DDBJ whole genome shotgun (WGS) entry which is preliminary data.</text>
</comment>
<proteinExistence type="predicted"/>
<reference evidence="2 3" key="1">
    <citation type="submission" date="2018-11" db="EMBL/GenBank/DDBJ databases">
        <title>Genomic Encyclopedia of Type Strains, Phase IV (KMG-IV): sequencing the most valuable type-strain genomes for metagenomic binning, comparative biology and taxonomic classification.</title>
        <authorList>
            <person name="Goeker M."/>
        </authorList>
    </citation>
    <scope>NUCLEOTIDE SEQUENCE [LARGE SCALE GENOMIC DNA]</scope>
    <source>
        <strain evidence="2 3">DSM 21945</strain>
    </source>
</reference>
<dbReference type="InterPro" id="IPR038338">
    <property type="entry name" value="PriC_sf"/>
</dbReference>
<dbReference type="EMBL" id="RJUL01000002">
    <property type="protein sequence ID" value="ROQ30162.1"/>
    <property type="molecule type" value="Genomic_DNA"/>
</dbReference>
<dbReference type="Pfam" id="PF07445">
    <property type="entry name" value="PriC"/>
    <property type="match status" value="1"/>
</dbReference>
<gene>
    <name evidence="2" type="ORF">EDC28_102555</name>
</gene>
<dbReference type="RefSeq" id="WP_050657480.1">
    <property type="nucleotide sequence ID" value="NZ_JBLXEP010000004.1"/>
</dbReference>
<keyword evidence="3" id="KW-1185">Reference proteome</keyword>
<protein>
    <submittedName>
        <fullName evidence="2">Restart primosome assembly protein PriC</fullName>
    </submittedName>
</protein>
<name>A0A3N1PFD1_9GAMM</name>
<dbReference type="AlphaFoldDB" id="A0A3N1PFD1"/>
<feature type="coiled-coil region" evidence="1">
    <location>
        <begin position="126"/>
        <end position="188"/>
    </location>
</feature>
<keyword evidence="1" id="KW-0175">Coiled coil</keyword>
<evidence type="ECO:0000256" key="1">
    <source>
        <dbReference type="SAM" id="Coils"/>
    </source>
</evidence>
<evidence type="ECO:0000313" key="3">
    <source>
        <dbReference type="Proteomes" id="UP000268033"/>
    </source>
</evidence>
<organism evidence="2 3">
    <name type="scientific">Gallaecimonas pentaromativorans</name>
    <dbReference type="NCBI Taxonomy" id="584787"/>
    <lineage>
        <taxon>Bacteria</taxon>
        <taxon>Pseudomonadati</taxon>
        <taxon>Pseudomonadota</taxon>
        <taxon>Gammaproteobacteria</taxon>
        <taxon>Enterobacterales</taxon>
        <taxon>Gallaecimonadaceae</taxon>
        <taxon>Gallaecimonas</taxon>
    </lineage>
</organism>
<accession>A0A3N1PFD1</accession>
<dbReference type="STRING" id="584787.GCA_001247655_00427"/>